<comment type="caution">
    <text evidence="1">The sequence shown here is derived from an EMBL/GenBank/DDBJ whole genome shotgun (WGS) entry which is preliminary data.</text>
</comment>
<gene>
    <name evidence="1" type="ORF">KSX_90430</name>
</gene>
<proteinExistence type="predicted"/>
<dbReference type="RefSeq" id="WP_220199831.1">
    <property type="nucleotide sequence ID" value="NZ_BNJF01000009.1"/>
</dbReference>
<reference evidence="1" key="1">
    <citation type="submission" date="2020-10" db="EMBL/GenBank/DDBJ databases">
        <title>Taxonomic study of unclassified bacteria belonging to the class Ktedonobacteria.</title>
        <authorList>
            <person name="Yabe S."/>
            <person name="Wang C.M."/>
            <person name="Zheng Y."/>
            <person name="Sakai Y."/>
            <person name="Cavaletti L."/>
            <person name="Monciardini P."/>
            <person name="Donadio S."/>
        </authorList>
    </citation>
    <scope>NUCLEOTIDE SEQUENCE</scope>
    <source>
        <strain evidence="1">SOSP1-1</strain>
    </source>
</reference>
<evidence type="ECO:0000313" key="2">
    <source>
        <dbReference type="Proteomes" id="UP000612362"/>
    </source>
</evidence>
<accession>A0A8J3ICW8</accession>
<dbReference type="EMBL" id="BNJF01000009">
    <property type="protein sequence ID" value="GHO50880.1"/>
    <property type="molecule type" value="Genomic_DNA"/>
</dbReference>
<dbReference type="Proteomes" id="UP000612362">
    <property type="component" value="Unassembled WGS sequence"/>
</dbReference>
<protein>
    <submittedName>
        <fullName evidence="1">Uncharacterized protein</fullName>
    </submittedName>
</protein>
<name>A0A8J3ICW8_9CHLR</name>
<keyword evidence="2" id="KW-1185">Reference proteome</keyword>
<dbReference type="AlphaFoldDB" id="A0A8J3ICW8"/>
<sequence length="377" mass="43806">MSEYQRYEFMTSDRPLTRAQLDAVNALSSHIEASFTHALIEYQWGNFKHDPIKVLYTFFDGFLYWANWGSPELALRFPHGILPAELINGYDLDEFVTFTRHPDYDILDIHFGEMEGPDEWIDYELGSLISIRDELMDGDLRSLYVVWLASQRMMGNGDEEEDDEINVPLVPPAFSKLTAAQQALAELLQVPQELLAAAAQHSQATTPSTDDDVAAWVKLLPPDRCSDYLVRLVHNELGLSRLLVKELRELNPRKASPKFPRGERVPYATLFAESRTIKARQEREERKRRQEIHQQHLQDIYDHQDNYWHQVDQAVARGSGAGYDEAVRVLIELRETASHFQKNQEFQERFSAWVQPHLRRPAFVKRLQDRTFALPER</sequence>
<organism evidence="1 2">
    <name type="scientific">Ktedonospora formicarum</name>
    <dbReference type="NCBI Taxonomy" id="2778364"/>
    <lineage>
        <taxon>Bacteria</taxon>
        <taxon>Bacillati</taxon>
        <taxon>Chloroflexota</taxon>
        <taxon>Ktedonobacteria</taxon>
        <taxon>Ktedonobacterales</taxon>
        <taxon>Ktedonobacteraceae</taxon>
        <taxon>Ktedonospora</taxon>
    </lineage>
</organism>
<evidence type="ECO:0000313" key="1">
    <source>
        <dbReference type="EMBL" id="GHO50880.1"/>
    </source>
</evidence>